<dbReference type="SUPFAM" id="SSF51206">
    <property type="entry name" value="cAMP-binding domain-like"/>
    <property type="match status" value="1"/>
</dbReference>
<dbReference type="AlphaFoldDB" id="A0A699Y7S7"/>
<gene>
    <name evidence="2" type="ORF">HaLaN_00834</name>
</gene>
<dbReference type="InterPro" id="IPR014710">
    <property type="entry name" value="RmlC-like_jellyroll"/>
</dbReference>
<name>A0A699Y7S7_HAELA</name>
<comment type="caution">
    <text evidence="2">The sequence shown here is derived from an EMBL/GenBank/DDBJ whole genome shotgun (WGS) entry which is preliminary data.</text>
</comment>
<proteinExistence type="predicted"/>
<feature type="domain" description="Cyclic nucleotide-binding" evidence="1">
    <location>
        <begin position="1"/>
        <end position="29"/>
    </location>
</feature>
<organism evidence="2 3">
    <name type="scientific">Haematococcus lacustris</name>
    <name type="common">Green alga</name>
    <name type="synonym">Haematococcus pluvialis</name>
    <dbReference type="NCBI Taxonomy" id="44745"/>
    <lineage>
        <taxon>Eukaryota</taxon>
        <taxon>Viridiplantae</taxon>
        <taxon>Chlorophyta</taxon>
        <taxon>core chlorophytes</taxon>
        <taxon>Chlorophyceae</taxon>
        <taxon>CS clade</taxon>
        <taxon>Chlamydomonadales</taxon>
        <taxon>Haematococcaceae</taxon>
        <taxon>Haematococcus</taxon>
    </lineage>
</organism>
<accession>A0A699Y7S7</accession>
<dbReference type="PROSITE" id="PS50042">
    <property type="entry name" value="CNMP_BINDING_3"/>
    <property type="match status" value="1"/>
</dbReference>
<dbReference type="InterPro" id="IPR000595">
    <property type="entry name" value="cNMP-bd_dom"/>
</dbReference>
<dbReference type="Proteomes" id="UP000485058">
    <property type="component" value="Unassembled WGS sequence"/>
</dbReference>
<reference evidence="2 3" key="1">
    <citation type="submission" date="2020-02" db="EMBL/GenBank/DDBJ databases">
        <title>Draft genome sequence of Haematococcus lacustris strain NIES-144.</title>
        <authorList>
            <person name="Morimoto D."/>
            <person name="Nakagawa S."/>
            <person name="Yoshida T."/>
            <person name="Sawayama S."/>
        </authorList>
    </citation>
    <scope>NUCLEOTIDE SEQUENCE [LARGE SCALE GENOMIC DNA]</scope>
    <source>
        <strain evidence="2 3">NIES-144</strain>
    </source>
</reference>
<evidence type="ECO:0000259" key="1">
    <source>
        <dbReference type="PROSITE" id="PS50042"/>
    </source>
</evidence>
<evidence type="ECO:0000313" key="2">
    <source>
        <dbReference type="EMBL" id="GFH06237.1"/>
    </source>
</evidence>
<dbReference type="Gene3D" id="2.60.120.10">
    <property type="entry name" value="Jelly Rolls"/>
    <property type="match status" value="1"/>
</dbReference>
<sequence>MVYKRTVLASLKRGQSFGEHAILNSEPRSDSCTFLTVEQDAFLSIFGAFFQEKLAQAQAFFKTNVLM</sequence>
<dbReference type="EMBL" id="BLLF01000029">
    <property type="protein sequence ID" value="GFH06237.1"/>
    <property type="molecule type" value="Genomic_DNA"/>
</dbReference>
<protein>
    <submittedName>
        <fullName evidence="2">Cyclic nucleotide-binding domain-containing protein</fullName>
    </submittedName>
</protein>
<dbReference type="InterPro" id="IPR018490">
    <property type="entry name" value="cNMP-bd_dom_sf"/>
</dbReference>
<evidence type="ECO:0000313" key="3">
    <source>
        <dbReference type="Proteomes" id="UP000485058"/>
    </source>
</evidence>
<keyword evidence="3" id="KW-1185">Reference proteome</keyword>